<name>A0A7W9LZK5_9PSEU</name>
<dbReference type="GO" id="GO:0051213">
    <property type="term" value="F:dioxygenase activity"/>
    <property type="evidence" value="ECO:0007669"/>
    <property type="project" value="UniProtKB-KW"/>
</dbReference>
<dbReference type="EMBL" id="JACHMO010000001">
    <property type="protein sequence ID" value="MBB5801792.1"/>
    <property type="molecule type" value="Genomic_DNA"/>
</dbReference>
<dbReference type="Proteomes" id="UP000552097">
    <property type="component" value="Unassembled WGS sequence"/>
</dbReference>
<comment type="caution">
    <text evidence="1">The sequence shown here is derived from an EMBL/GenBank/DDBJ whole genome shotgun (WGS) entry which is preliminary data.</text>
</comment>
<keyword evidence="2" id="KW-1185">Reference proteome</keyword>
<proteinExistence type="predicted"/>
<reference evidence="1 2" key="1">
    <citation type="submission" date="2020-08" db="EMBL/GenBank/DDBJ databases">
        <title>Sequencing the genomes of 1000 actinobacteria strains.</title>
        <authorList>
            <person name="Klenk H.-P."/>
        </authorList>
    </citation>
    <scope>NUCLEOTIDE SEQUENCE [LARGE SCALE GENOMIC DNA]</scope>
    <source>
        <strain evidence="1 2">DSM 45486</strain>
    </source>
</reference>
<protein>
    <submittedName>
        <fullName evidence="1">NAD(P)H-dependent flavin oxidoreductase YrpB (Nitropropane dioxygenase family)</fullName>
    </submittedName>
</protein>
<organism evidence="1 2">
    <name type="scientific">Saccharothrix ecbatanensis</name>
    <dbReference type="NCBI Taxonomy" id="1105145"/>
    <lineage>
        <taxon>Bacteria</taxon>
        <taxon>Bacillati</taxon>
        <taxon>Actinomycetota</taxon>
        <taxon>Actinomycetes</taxon>
        <taxon>Pseudonocardiales</taxon>
        <taxon>Pseudonocardiaceae</taxon>
        <taxon>Saccharothrix</taxon>
    </lineage>
</organism>
<keyword evidence="1" id="KW-0223">Dioxygenase</keyword>
<evidence type="ECO:0000313" key="2">
    <source>
        <dbReference type="Proteomes" id="UP000552097"/>
    </source>
</evidence>
<dbReference type="RefSeq" id="WP_184918107.1">
    <property type="nucleotide sequence ID" value="NZ_JACHMO010000001.1"/>
</dbReference>
<gene>
    <name evidence="1" type="ORF">F4560_001560</name>
</gene>
<accession>A0A7W9LZK5</accession>
<evidence type="ECO:0000313" key="1">
    <source>
        <dbReference type="EMBL" id="MBB5801792.1"/>
    </source>
</evidence>
<dbReference type="AlphaFoldDB" id="A0A7W9LZK5"/>
<sequence length="101" mass="11089">MGDFEVTIDTLHGVVGRHGKVRDDLSAANQQSRLLARIQPPMQDPATTSFITAACQAGQAHLDSVSMIEQELQTRIEELKASVDQYVKTEQGNHGRMAVKD</sequence>
<keyword evidence="1" id="KW-0560">Oxidoreductase</keyword>